<dbReference type="SMART" id="SM00287">
    <property type="entry name" value="SH3b"/>
    <property type="match status" value="1"/>
</dbReference>
<keyword evidence="5" id="KW-1185">Reference proteome</keyword>
<evidence type="ECO:0000313" key="5">
    <source>
        <dbReference type="Proteomes" id="UP000762110"/>
    </source>
</evidence>
<sequence length="238" mass="26788">MTKNFFILTILLFISLNASGQDLYKVKADKLNVRETSDPKSKIIGFIPQNENVMVLDSSNTEYFKVKVNNGEGFVSSGYLTKISSTPSKQAAISKPMVEQKGTKSNSNIIFLALVAAVLLIMLFLIFRFLTNNKPLMVISSIIVITIGYFCYVGFIVKKNITGKFTSESDSQYLSFDFKSKDSVTIEDTYLDTLFTTPYVIEDNIIRTKQQENTILLMILDEKTLVGEGFTKAVYHKK</sequence>
<feature type="transmembrane region" description="Helical" evidence="1">
    <location>
        <begin position="109"/>
        <end position="130"/>
    </location>
</feature>
<dbReference type="Proteomes" id="UP000762110">
    <property type="component" value="Unassembled WGS sequence"/>
</dbReference>
<keyword evidence="1" id="KW-0812">Transmembrane</keyword>
<keyword evidence="2" id="KW-0732">Signal</keyword>
<evidence type="ECO:0000256" key="1">
    <source>
        <dbReference type="SAM" id="Phobius"/>
    </source>
</evidence>
<dbReference type="InterPro" id="IPR003646">
    <property type="entry name" value="SH3-like_bac-type"/>
</dbReference>
<gene>
    <name evidence="4" type="ORF">HQN85_15040</name>
</gene>
<dbReference type="Pfam" id="PF08239">
    <property type="entry name" value="SH3_3"/>
    <property type="match status" value="1"/>
</dbReference>
<accession>A0ABX2DGY0</accession>
<name>A0ABX2DGY0_9SPHI</name>
<feature type="transmembrane region" description="Helical" evidence="1">
    <location>
        <begin position="137"/>
        <end position="157"/>
    </location>
</feature>
<feature type="signal peptide" evidence="2">
    <location>
        <begin position="1"/>
        <end position="20"/>
    </location>
</feature>
<dbReference type="Gene3D" id="2.30.30.40">
    <property type="entry name" value="SH3 Domains"/>
    <property type="match status" value="1"/>
</dbReference>
<feature type="chain" id="PRO_5046403968" evidence="2">
    <location>
        <begin position="21"/>
        <end position="238"/>
    </location>
</feature>
<feature type="domain" description="SH3b" evidence="3">
    <location>
        <begin position="21"/>
        <end position="84"/>
    </location>
</feature>
<keyword evidence="1" id="KW-0472">Membrane</keyword>
<keyword evidence="1" id="KW-1133">Transmembrane helix</keyword>
<protein>
    <submittedName>
        <fullName evidence="4">SH3 domain-containing protein</fullName>
    </submittedName>
</protein>
<dbReference type="RefSeq" id="WP_173273782.1">
    <property type="nucleotide sequence ID" value="NZ_JABMKV010000004.1"/>
</dbReference>
<comment type="caution">
    <text evidence="4">The sequence shown here is derived from an EMBL/GenBank/DDBJ whole genome shotgun (WGS) entry which is preliminary data.</text>
</comment>
<evidence type="ECO:0000256" key="2">
    <source>
        <dbReference type="SAM" id="SignalP"/>
    </source>
</evidence>
<evidence type="ECO:0000259" key="3">
    <source>
        <dbReference type="PROSITE" id="PS51781"/>
    </source>
</evidence>
<dbReference type="EMBL" id="JABMKV010000004">
    <property type="protein sequence ID" value="NQX33052.1"/>
    <property type="molecule type" value="Genomic_DNA"/>
</dbReference>
<proteinExistence type="predicted"/>
<evidence type="ECO:0000313" key="4">
    <source>
        <dbReference type="EMBL" id="NQX33052.1"/>
    </source>
</evidence>
<organism evidence="4 5">
    <name type="scientific">Pedobacter boryungensis</name>
    <dbReference type="NCBI Taxonomy" id="869962"/>
    <lineage>
        <taxon>Bacteria</taxon>
        <taxon>Pseudomonadati</taxon>
        <taxon>Bacteroidota</taxon>
        <taxon>Sphingobacteriia</taxon>
        <taxon>Sphingobacteriales</taxon>
        <taxon>Sphingobacteriaceae</taxon>
        <taxon>Pedobacter</taxon>
    </lineage>
</organism>
<reference evidence="4 5" key="1">
    <citation type="submission" date="2020-05" db="EMBL/GenBank/DDBJ databases">
        <title>Description of Pedobacter foliorum sp. nov.</title>
        <authorList>
            <person name="Qi S."/>
            <person name="Carlier A."/>
            <person name="Cnockaert M."/>
            <person name="Vandamme P."/>
        </authorList>
    </citation>
    <scope>NUCLEOTIDE SEQUENCE [LARGE SCALE GENOMIC DNA]</scope>
    <source>
        <strain evidence="4 5">LMG 31300</strain>
    </source>
</reference>
<dbReference type="PROSITE" id="PS51781">
    <property type="entry name" value="SH3B"/>
    <property type="match status" value="1"/>
</dbReference>